<dbReference type="GeneID" id="82443691"/>
<evidence type="ECO:0000313" key="3">
    <source>
        <dbReference type="Proteomes" id="UP001204579"/>
    </source>
</evidence>
<comment type="caution">
    <text evidence="2">The sequence shown here is derived from an EMBL/GenBank/DDBJ whole genome shotgun (WGS) entry which is preliminary data.</text>
</comment>
<keyword evidence="1" id="KW-0812">Transmembrane</keyword>
<keyword evidence="1" id="KW-1133">Transmembrane helix</keyword>
<sequence length="135" mass="15576">MKGILPVPCRVAGYALLLLAVFVPMLMYMFGMVHDGNLVLVKLGMKLVIWVSLFMVFLAKTKDENEVTGSLRLKAMKYALYVWGIYYVVVLVKAAIDNDMQEADNSIGIVYMVINVICWEFQLQKQRMERTFRRK</sequence>
<keyword evidence="1" id="KW-0472">Membrane</keyword>
<evidence type="ECO:0000313" key="2">
    <source>
        <dbReference type="EMBL" id="MCR8874347.1"/>
    </source>
</evidence>
<keyword evidence="3" id="KW-1185">Reference proteome</keyword>
<accession>A0AAW5N1W7</accession>
<feature type="transmembrane region" description="Helical" evidence="1">
    <location>
        <begin position="39"/>
        <end position="58"/>
    </location>
</feature>
<protein>
    <recommendedName>
        <fullName evidence="4">Transmembrane protein</fullName>
    </recommendedName>
</protein>
<feature type="transmembrane region" description="Helical" evidence="1">
    <location>
        <begin position="108"/>
        <end position="124"/>
    </location>
</feature>
<dbReference type="AlphaFoldDB" id="A0AAW5N1W7"/>
<evidence type="ECO:0000256" key="1">
    <source>
        <dbReference type="SAM" id="Phobius"/>
    </source>
</evidence>
<evidence type="ECO:0008006" key="4">
    <source>
        <dbReference type="Google" id="ProtNLM"/>
    </source>
</evidence>
<name>A0AAW5N1W7_9BACT</name>
<proteinExistence type="predicted"/>
<feature type="transmembrane region" description="Helical" evidence="1">
    <location>
        <begin position="12"/>
        <end position="33"/>
    </location>
</feature>
<dbReference type="EMBL" id="JANRHJ010000010">
    <property type="protein sequence ID" value="MCR8874347.1"/>
    <property type="molecule type" value="Genomic_DNA"/>
</dbReference>
<organism evidence="2 3">
    <name type="scientific">Phocaeicola barnesiae</name>
    <dbReference type="NCBI Taxonomy" id="376804"/>
    <lineage>
        <taxon>Bacteria</taxon>
        <taxon>Pseudomonadati</taxon>
        <taxon>Bacteroidota</taxon>
        <taxon>Bacteroidia</taxon>
        <taxon>Bacteroidales</taxon>
        <taxon>Bacteroidaceae</taxon>
        <taxon>Phocaeicola</taxon>
    </lineage>
</organism>
<dbReference type="Proteomes" id="UP001204579">
    <property type="component" value="Unassembled WGS sequence"/>
</dbReference>
<gene>
    <name evidence="2" type="ORF">NW209_10025</name>
</gene>
<reference evidence="2 3" key="1">
    <citation type="submission" date="2022-08" db="EMBL/GenBank/DDBJ databases">
        <authorList>
            <person name="Zeman M."/>
            <person name="Kubasova T."/>
        </authorList>
    </citation>
    <scope>NUCLEOTIDE SEQUENCE [LARGE SCALE GENOMIC DNA]</scope>
    <source>
        <strain evidence="2 3">ET62</strain>
    </source>
</reference>
<dbReference type="RefSeq" id="WP_018711258.1">
    <property type="nucleotide sequence ID" value="NZ_CALULB010000019.1"/>
</dbReference>
<feature type="transmembrane region" description="Helical" evidence="1">
    <location>
        <begin position="78"/>
        <end position="96"/>
    </location>
</feature>